<evidence type="ECO:0000256" key="6">
    <source>
        <dbReference type="ARBA" id="ARBA00023004"/>
    </source>
</evidence>
<dbReference type="PANTHER" id="PTHR47217">
    <property type="entry name" value="GLOBIN-LIKE PROTEIN"/>
    <property type="match status" value="1"/>
</dbReference>
<evidence type="ECO:0000256" key="7">
    <source>
        <dbReference type="ARBA" id="ARBA00023179"/>
    </source>
</evidence>
<dbReference type="Pfam" id="PF00042">
    <property type="entry name" value="Globin"/>
    <property type="match status" value="1"/>
</dbReference>
<dbReference type="InterPro" id="IPR000971">
    <property type="entry name" value="Globin"/>
</dbReference>
<dbReference type="CDD" id="cd01040">
    <property type="entry name" value="Mb-like"/>
    <property type="match status" value="1"/>
</dbReference>
<keyword evidence="2 9" id="KW-0813">Transport</keyword>
<dbReference type="InterPro" id="IPR012292">
    <property type="entry name" value="Globin/Proto"/>
</dbReference>
<protein>
    <recommendedName>
        <fullName evidence="1">Globin</fullName>
    </recommendedName>
    <alternativeName>
        <fullName evidence="8">Myoglobin</fullName>
    </alternativeName>
</protein>
<evidence type="ECO:0000256" key="3">
    <source>
        <dbReference type="ARBA" id="ARBA00022617"/>
    </source>
</evidence>
<comment type="similarity">
    <text evidence="9">Belongs to the globin family.</text>
</comment>
<evidence type="ECO:0000256" key="8">
    <source>
        <dbReference type="ARBA" id="ARBA00030087"/>
    </source>
</evidence>
<name>A0A433TRF0_ELYCH</name>
<dbReference type="AlphaFoldDB" id="A0A433TRF0"/>
<keyword evidence="5" id="KW-0479">Metal-binding</keyword>
<gene>
    <name evidence="11" type="ORF">EGW08_008168</name>
</gene>
<dbReference type="PROSITE" id="PS01033">
    <property type="entry name" value="GLOBIN"/>
    <property type="match status" value="1"/>
</dbReference>
<organism evidence="11 12">
    <name type="scientific">Elysia chlorotica</name>
    <name type="common">Eastern emerald elysia</name>
    <name type="synonym">Sea slug</name>
    <dbReference type="NCBI Taxonomy" id="188477"/>
    <lineage>
        <taxon>Eukaryota</taxon>
        <taxon>Metazoa</taxon>
        <taxon>Spiralia</taxon>
        <taxon>Lophotrochozoa</taxon>
        <taxon>Mollusca</taxon>
        <taxon>Gastropoda</taxon>
        <taxon>Heterobranchia</taxon>
        <taxon>Euthyneura</taxon>
        <taxon>Panpulmonata</taxon>
        <taxon>Sacoglossa</taxon>
        <taxon>Placobranchoidea</taxon>
        <taxon>Plakobranchidae</taxon>
        <taxon>Elysia</taxon>
    </lineage>
</organism>
<dbReference type="InterPro" id="IPR044399">
    <property type="entry name" value="Mb-like_M"/>
</dbReference>
<sequence length="181" mass="20578">MSCPVTGLTAEEKQHLETAWKKMIGTTPKEFKTAGITLVLWMFDNVPNMRMRFTKFDAKNSRTTLIADEMFLAHTQTVILALDSVLKLLDNPPKLQQKITTIVKAHVGQNPPIGSEYFDPFADKFHMFMEAALGLPEDDPEVQAWVKFLRALCQVVKAEEAELAKHHQPKKQRPRKCCSIL</sequence>
<comment type="caution">
    <text evidence="11">The sequence shown here is derived from an EMBL/GenBank/DDBJ whole genome shotgun (WGS) entry which is preliminary data.</text>
</comment>
<evidence type="ECO:0000256" key="9">
    <source>
        <dbReference type="RuleBase" id="RU000356"/>
    </source>
</evidence>
<accession>A0A433TRF0</accession>
<dbReference type="Gene3D" id="1.10.490.10">
    <property type="entry name" value="Globins"/>
    <property type="match status" value="1"/>
</dbReference>
<evidence type="ECO:0000313" key="12">
    <source>
        <dbReference type="Proteomes" id="UP000271974"/>
    </source>
</evidence>
<dbReference type="EMBL" id="RQTK01000219">
    <property type="protein sequence ID" value="RUS84056.1"/>
    <property type="molecule type" value="Genomic_DNA"/>
</dbReference>
<dbReference type="PANTHER" id="PTHR47217:SF1">
    <property type="entry name" value="GLOBIN-LIKE PROTEIN"/>
    <property type="match status" value="1"/>
</dbReference>
<proteinExistence type="inferred from homology"/>
<keyword evidence="12" id="KW-1185">Reference proteome</keyword>
<dbReference type="GO" id="GO:0005344">
    <property type="term" value="F:oxygen carrier activity"/>
    <property type="evidence" value="ECO:0007669"/>
    <property type="project" value="UniProtKB-KW"/>
</dbReference>
<evidence type="ECO:0000256" key="5">
    <source>
        <dbReference type="ARBA" id="ARBA00022723"/>
    </source>
</evidence>
<dbReference type="Proteomes" id="UP000271974">
    <property type="component" value="Unassembled WGS sequence"/>
</dbReference>
<keyword evidence="4 9" id="KW-0561">Oxygen transport</keyword>
<evidence type="ECO:0000259" key="10">
    <source>
        <dbReference type="PROSITE" id="PS01033"/>
    </source>
</evidence>
<reference evidence="11 12" key="1">
    <citation type="submission" date="2019-01" db="EMBL/GenBank/DDBJ databases">
        <title>A draft genome assembly of the solar-powered sea slug Elysia chlorotica.</title>
        <authorList>
            <person name="Cai H."/>
            <person name="Li Q."/>
            <person name="Fang X."/>
            <person name="Li J."/>
            <person name="Curtis N.E."/>
            <person name="Altenburger A."/>
            <person name="Shibata T."/>
            <person name="Feng M."/>
            <person name="Maeda T."/>
            <person name="Schwartz J.A."/>
            <person name="Shigenobu S."/>
            <person name="Lundholm N."/>
            <person name="Nishiyama T."/>
            <person name="Yang H."/>
            <person name="Hasebe M."/>
            <person name="Li S."/>
            <person name="Pierce S.K."/>
            <person name="Wang J."/>
        </authorList>
    </citation>
    <scope>NUCLEOTIDE SEQUENCE [LARGE SCALE GENOMIC DNA]</scope>
    <source>
        <strain evidence="11">EC2010</strain>
        <tissue evidence="11">Whole organism of an adult</tissue>
    </source>
</reference>
<keyword evidence="6" id="KW-0408">Iron</keyword>
<dbReference type="OrthoDB" id="6102655at2759"/>
<dbReference type="GO" id="GO:0020037">
    <property type="term" value="F:heme binding"/>
    <property type="evidence" value="ECO:0007669"/>
    <property type="project" value="InterPro"/>
</dbReference>
<evidence type="ECO:0000313" key="11">
    <source>
        <dbReference type="EMBL" id="RUS84056.1"/>
    </source>
</evidence>
<feature type="domain" description="Globin" evidence="10">
    <location>
        <begin position="7"/>
        <end position="161"/>
    </location>
</feature>
<dbReference type="GO" id="GO:0046872">
    <property type="term" value="F:metal ion binding"/>
    <property type="evidence" value="ECO:0007669"/>
    <property type="project" value="UniProtKB-KW"/>
</dbReference>
<evidence type="ECO:0000256" key="1">
    <source>
        <dbReference type="ARBA" id="ARBA00013895"/>
    </source>
</evidence>
<dbReference type="SUPFAM" id="SSF46458">
    <property type="entry name" value="Globin-like"/>
    <property type="match status" value="1"/>
</dbReference>
<dbReference type="GO" id="GO:0019825">
    <property type="term" value="F:oxygen binding"/>
    <property type="evidence" value="ECO:0007669"/>
    <property type="project" value="InterPro"/>
</dbReference>
<evidence type="ECO:0000256" key="2">
    <source>
        <dbReference type="ARBA" id="ARBA00022448"/>
    </source>
</evidence>
<dbReference type="InterPro" id="IPR009050">
    <property type="entry name" value="Globin-like_sf"/>
</dbReference>
<evidence type="ECO:0000256" key="4">
    <source>
        <dbReference type="ARBA" id="ARBA00022621"/>
    </source>
</evidence>
<keyword evidence="3 9" id="KW-0349">Heme</keyword>
<keyword evidence="7" id="KW-0514">Muscle protein</keyword>